<dbReference type="Pfam" id="PF08281">
    <property type="entry name" value="Sigma70_r4_2"/>
    <property type="match status" value="1"/>
</dbReference>
<evidence type="ECO:0000313" key="8">
    <source>
        <dbReference type="Proteomes" id="UP001596392"/>
    </source>
</evidence>
<comment type="caution">
    <text evidence="7">The sequence shown here is derived from an EMBL/GenBank/DDBJ whole genome shotgun (WGS) entry which is preliminary data.</text>
</comment>
<dbReference type="Pfam" id="PF04542">
    <property type="entry name" value="Sigma70_r2"/>
    <property type="match status" value="1"/>
</dbReference>
<accession>A0ABW2H9R6</accession>
<name>A0ABW2H9R6_9ACTN</name>
<dbReference type="NCBIfam" id="TIGR02937">
    <property type="entry name" value="sigma70-ECF"/>
    <property type="match status" value="1"/>
</dbReference>
<dbReference type="InterPro" id="IPR013325">
    <property type="entry name" value="RNA_pol_sigma_r2"/>
</dbReference>
<dbReference type="Gene3D" id="1.10.10.10">
    <property type="entry name" value="Winged helix-like DNA-binding domain superfamily/Winged helix DNA-binding domain"/>
    <property type="match status" value="1"/>
</dbReference>
<dbReference type="PANTHER" id="PTHR43133">
    <property type="entry name" value="RNA POLYMERASE ECF-TYPE SIGMA FACTO"/>
    <property type="match status" value="1"/>
</dbReference>
<organism evidence="7 8">
    <name type="scientific">Catellatospora aurea</name>
    <dbReference type="NCBI Taxonomy" id="1337874"/>
    <lineage>
        <taxon>Bacteria</taxon>
        <taxon>Bacillati</taxon>
        <taxon>Actinomycetota</taxon>
        <taxon>Actinomycetes</taxon>
        <taxon>Micromonosporales</taxon>
        <taxon>Micromonosporaceae</taxon>
        <taxon>Catellatospora</taxon>
    </lineage>
</organism>
<dbReference type="RefSeq" id="WP_376810778.1">
    <property type="nucleotide sequence ID" value="NZ_JBHTAC010000080.1"/>
</dbReference>
<keyword evidence="8" id="KW-1185">Reference proteome</keyword>
<dbReference type="InterPro" id="IPR013324">
    <property type="entry name" value="RNA_pol_sigma_r3/r4-like"/>
</dbReference>
<keyword evidence="3" id="KW-0731">Sigma factor</keyword>
<reference evidence="8" key="1">
    <citation type="journal article" date="2019" name="Int. J. Syst. Evol. Microbiol.">
        <title>The Global Catalogue of Microorganisms (GCM) 10K type strain sequencing project: providing services to taxonomists for standard genome sequencing and annotation.</title>
        <authorList>
            <consortium name="The Broad Institute Genomics Platform"/>
            <consortium name="The Broad Institute Genome Sequencing Center for Infectious Disease"/>
            <person name="Wu L."/>
            <person name="Ma J."/>
        </authorList>
    </citation>
    <scope>NUCLEOTIDE SEQUENCE [LARGE SCALE GENOMIC DNA]</scope>
    <source>
        <strain evidence="8">CGMCC 1.9106</strain>
    </source>
</reference>
<keyword evidence="2" id="KW-0805">Transcription regulation</keyword>
<dbReference type="InterPro" id="IPR013249">
    <property type="entry name" value="RNA_pol_sigma70_r4_t2"/>
</dbReference>
<comment type="similarity">
    <text evidence="1">Belongs to the sigma-70 factor family. ECF subfamily.</text>
</comment>
<dbReference type="SUPFAM" id="SSF88659">
    <property type="entry name" value="Sigma3 and sigma4 domains of RNA polymerase sigma factors"/>
    <property type="match status" value="1"/>
</dbReference>
<dbReference type="SUPFAM" id="SSF88946">
    <property type="entry name" value="Sigma2 domain of RNA polymerase sigma factors"/>
    <property type="match status" value="1"/>
</dbReference>
<evidence type="ECO:0000256" key="4">
    <source>
        <dbReference type="ARBA" id="ARBA00023163"/>
    </source>
</evidence>
<dbReference type="InterPro" id="IPR007627">
    <property type="entry name" value="RNA_pol_sigma70_r2"/>
</dbReference>
<evidence type="ECO:0000259" key="6">
    <source>
        <dbReference type="Pfam" id="PF08281"/>
    </source>
</evidence>
<dbReference type="EMBL" id="JBHTAC010000080">
    <property type="protein sequence ID" value="MFC7248108.1"/>
    <property type="molecule type" value="Genomic_DNA"/>
</dbReference>
<evidence type="ECO:0000256" key="2">
    <source>
        <dbReference type="ARBA" id="ARBA00023015"/>
    </source>
</evidence>
<sequence length="206" mass="22747">MLIEQAAPGLPDEAVLRGSRTNPELFAQLFDAYHDEIHRYVAGRLSAAHADDLAAETFLIAFRGRARFDGDGGHVRAWLYGIATNLIRRHHRDEERKYRALTRADAADRAPAGDHDDDNRIIARVAAHGVQRDLAAALRSLKRGNRDVLLLVALAELSYPEVARALGIPEGTVASRLSRARKTVRTALGGVDPTRDDTRAEDRRST</sequence>
<evidence type="ECO:0000256" key="1">
    <source>
        <dbReference type="ARBA" id="ARBA00010641"/>
    </source>
</evidence>
<dbReference type="PANTHER" id="PTHR43133:SF25">
    <property type="entry name" value="RNA POLYMERASE SIGMA FACTOR RFAY-RELATED"/>
    <property type="match status" value="1"/>
</dbReference>
<dbReference type="InterPro" id="IPR036388">
    <property type="entry name" value="WH-like_DNA-bd_sf"/>
</dbReference>
<feature type="domain" description="RNA polymerase sigma-70 region 2" evidence="5">
    <location>
        <begin position="29"/>
        <end position="96"/>
    </location>
</feature>
<keyword evidence="4" id="KW-0804">Transcription</keyword>
<dbReference type="InterPro" id="IPR039425">
    <property type="entry name" value="RNA_pol_sigma-70-like"/>
</dbReference>
<dbReference type="Proteomes" id="UP001596392">
    <property type="component" value="Unassembled WGS sequence"/>
</dbReference>
<evidence type="ECO:0000256" key="3">
    <source>
        <dbReference type="ARBA" id="ARBA00023082"/>
    </source>
</evidence>
<feature type="domain" description="RNA polymerase sigma factor 70 region 4 type 2" evidence="6">
    <location>
        <begin position="132"/>
        <end position="183"/>
    </location>
</feature>
<evidence type="ECO:0000313" key="7">
    <source>
        <dbReference type="EMBL" id="MFC7248108.1"/>
    </source>
</evidence>
<dbReference type="InterPro" id="IPR014284">
    <property type="entry name" value="RNA_pol_sigma-70_dom"/>
</dbReference>
<protein>
    <submittedName>
        <fullName evidence="7">RNA polymerase sigma factor</fullName>
    </submittedName>
</protein>
<evidence type="ECO:0000259" key="5">
    <source>
        <dbReference type="Pfam" id="PF04542"/>
    </source>
</evidence>
<dbReference type="Gene3D" id="1.10.1740.10">
    <property type="match status" value="1"/>
</dbReference>
<proteinExistence type="inferred from homology"/>
<gene>
    <name evidence="7" type="ORF">ACFQO7_37095</name>
</gene>